<evidence type="ECO:0000313" key="3">
    <source>
        <dbReference type="Proteomes" id="UP000431092"/>
    </source>
</evidence>
<dbReference type="EMBL" id="WLVL01000016">
    <property type="protein sequence ID" value="MTB70928.1"/>
    <property type="molecule type" value="Genomic_DNA"/>
</dbReference>
<name>A0A6I3I9S2_9MICO</name>
<keyword evidence="1" id="KW-0812">Transmembrane</keyword>
<organism evidence="2 3">
    <name type="scientific">Arsenicicoccus cauae</name>
    <dbReference type="NCBI Taxonomy" id="2663847"/>
    <lineage>
        <taxon>Bacteria</taxon>
        <taxon>Bacillati</taxon>
        <taxon>Actinomycetota</taxon>
        <taxon>Actinomycetes</taxon>
        <taxon>Micrococcales</taxon>
        <taxon>Intrasporangiaceae</taxon>
        <taxon>Arsenicicoccus</taxon>
    </lineage>
</organism>
<keyword evidence="1" id="KW-0472">Membrane</keyword>
<dbReference type="AlphaFoldDB" id="A0A6I3I9S2"/>
<dbReference type="Proteomes" id="UP000431092">
    <property type="component" value="Unassembled WGS sequence"/>
</dbReference>
<gene>
    <name evidence="2" type="ORF">GGG17_02860</name>
</gene>
<feature type="transmembrane region" description="Helical" evidence="1">
    <location>
        <begin position="42"/>
        <end position="64"/>
    </location>
</feature>
<proteinExistence type="predicted"/>
<keyword evidence="1" id="KW-1133">Transmembrane helix</keyword>
<reference evidence="2 3" key="1">
    <citation type="submission" date="2019-11" db="EMBL/GenBank/DDBJ databases">
        <title>Whole genome sequencing identifies a novel species of the genus Arsenicicoccus isolated from human blood.</title>
        <authorList>
            <person name="Jeong J.H."/>
            <person name="Kweon O.J."/>
            <person name="Kim H.R."/>
            <person name="Kim T.-H."/>
            <person name="Ha S.-M."/>
            <person name="Lee M.-K."/>
        </authorList>
    </citation>
    <scope>NUCLEOTIDE SEQUENCE [LARGE SCALE GENOMIC DNA]</scope>
    <source>
        <strain evidence="2 3">MKL-02</strain>
    </source>
</reference>
<keyword evidence="3" id="KW-1185">Reference proteome</keyword>
<sequence length="69" mass="7318">MTTNPRLKITGRQAAGAIMALLVARTIPGFLANQVAEQPRRLLAQLPATACAVTIGIVLARYMLTVGDK</sequence>
<accession>A0A6I3I9S2</accession>
<comment type="caution">
    <text evidence="2">The sequence shown here is derived from an EMBL/GenBank/DDBJ whole genome shotgun (WGS) entry which is preliminary data.</text>
</comment>
<evidence type="ECO:0000313" key="2">
    <source>
        <dbReference type="EMBL" id="MTB70928.1"/>
    </source>
</evidence>
<dbReference type="RefSeq" id="WP_154592285.1">
    <property type="nucleotide sequence ID" value="NZ_WLVL01000016.1"/>
</dbReference>
<evidence type="ECO:0000256" key="1">
    <source>
        <dbReference type="SAM" id="Phobius"/>
    </source>
</evidence>
<protein>
    <submittedName>
        <fullName evidence="2">Uncharacterized protein</fullName>
    </submittedName>
</protein>